<organism evidence="1 2">
    <name type="scientific">Porites evermanni</name>
    <dbReference type="NCBI Taxonomy" id="104178"/>
    <lineage>
        <taxon>Eukaryota</taxon>
        <taxon>Metazoa</taxon>
        <taxon>Cnidaria</taxon>
        <taxon>Anthozoa</taxon>
        <taxon>Hexacorallia</taxon>
        <taxon>Scleractinia</taxon>
        <taxon>Fungiina</taxon>
        <taxon>Poritidae</taxon>
        <taxon>Porites</taxon>
    </lineage>
</organism>
<name>A0ABN8SDH1_9CNID</name>
<comment type="caution">
    <text evidence="1">The sequence shown here is derived from an EMBL/GenBank/DDBJ whole genome shotgun (WGS) entry which is preliminary data.</text>
</comment>
<evidence type="ECO:0000313" key="2">
    <source>
        <dbReference type="Proteomes" id="UP001159427"/>
    </source>
</evidence>
<dbReference type="EMBL" id="CALNXI010002450">
    <property type="protein sequence ID" value="CAH3187803.1"/>
    <property type="molecule type" value="Genomic_DNA"/>
</dbReference>
<protein>
    <submittedName>
        <fullName evidence="1">Uncharacterized protein</fullName>
    </submittedName>
</protein>
<reference evidence="1 2" key="1">
    <citation type="submission" date="2022-05" db="EMBL/GenBank/DDBJ databases">
        <authorList>
            <consortium name="Genoscope - CEA"/>
            <person name="William W."/>
        </authorList>
    </citation>
    <scope>NUCLEOTIDE SEQUENCE [LARGE SCALE GENOMIC DNA]</scope>
</reference>
<keyword evidence="2" id="KW-1185">Reference proteome</keyword>
<accession>A0ABN8SDH1</accession>
<proteinExistence type="predicted"/>
<feature type="non-terminal residue" evidence="1">
    <location>
        <position position="1"/>
    </location>
</feature>
<gene>
    <name evidence="1" type="ORF">PEVE_00017956</name>
</gene>
<sequence length="55" mass="6446">VLRNLSWNSFYLYSKSTVLQFGARLVTLSAEPTVCFLERKFFLFIRPDSMIKPDV</sequence>
<dbReference type="Proteomes" id="UP001159427">
    <property type="component" value="Unassembled WGS sequence"/>
</dbReference>
<evidence type="ECO:0000313" key="1">
    <source>
        <dbReference type="EMBL" id="CAH3187803.1"/>
    </source>
</evidence>
<feature type="non-terminal residue" evidence="1">
    <location>
        <position position="55"/>
    </location>
</feature>